<dbReference type="InterPro" id="IPR023201">
    <property type="entry name" value="SecY_dom_sf"/>
</dbReference>
<dbReference type="PRINTS" id="PR00303">
    <property type="entry name" value="SECYTRNLCASE"/>
</dbReference>
<dbReference type="OMA" id="PMMRQMF"/>
<dbReference type="Gene3D" id="1.10.3370.10">
    <property type="entry name" value="SecY subunit domain"/>
    <property type="match status" value="1"/>
</dbReference>
<evidence type="ECO:0000313" key="12">
    <source>
        <dbReference type="Proteomes" id="UP000554766"/>
    </source>
</evidence>
<dbReference type="InterPro" id="IPR030659">
    <property type="entry name" value="SecY_CS"/>
</dbReference>
<keyword evidence="6 10" id="KW-1133">Transmembrane helix</keyword>
<dbReference type="PANTHER" id="PTHR10906">
    <property type="entry name" value="SECY/SEC61-ALPHA FAMILY MEMBER"/>
    <property type="match status" value="1"/>
</dbReference>
<evidence type="ECO:0000256" key="7">
    <source>
        <dbReference type="ARBA" id="ARBA00023010"/>
    </source>
</evidence>
<feature type="transmembrane region" description="Helical" evidence="10">
    <location>
        <begin position="23"/>
        <end position="44"/>
    </location>
</feature>
<feature type="transmembrane region" description="Helical" evidence="10">
    <location>
        <begin position="164"/>
        <end position="184"/>
    </location>
</feature>
<keyword evidence="5" id="KW-0653">Protein transport</keyword>
<feature type="transmembrane region" description="Helical" evidence="10">
    <location>
        <begin position="403"/>
        <end position="420"/>
    </location>
</feature>
<evidence type="ECO:0000256" key="2">
    <source>
        <dbReference type="ARBA" id="ARBA00005751"/>
    </source>
</evidence>
<keyword evidence="12" id="KW-1185">Reference proteome</keyword>
<protein>
    <submittedName>
        <fullName evidence="11">Preprotein translocase subunit SecY</fullName>
    </submittedName>
</protein>
<evidence type="ECO:0000256" key="3">
    <source>
        <dbReference type="ARBA" id="ARBA00022448"/>
    </source>
</evidence>
<dbReference type="EMBL" id="JAAVJF010000006">
    <property type="protein sequence ID" value="NYR16610.1"/>
    <property type="molecule type" value="Genomic_DNA"/>
</dbReference>
<dbReference type="GO" id="GO:0015031">
    <property type="term" value="P:protein transport"/>
    <property type="evidence" value="ECO:0007669"/>
    <property type="project" value="UniProtKB-KW"/>
</dbReference>
<feature type="transmembrane region" description="Helical" evidence="10">
    <location>
        <begin position="135"/>
        <end position="157"/>
    </location>
</feature>
<name>A0A7L4PGA5_9CREN</name>
<evidence type="ECO:0000256" key="5">
    <source>
        <dbReference type="ARBA" id="ARBA00022927"/>
    </source>
</evidence>
<reference evidence="11 12" key="1">
    <citation type="journal article" date="2020" name="Nat. Commun.">
        <title>The structures of two archaeal type IV pili illuminate evolutionary relationships.</title>
        <authorList>
            <person name="Wang F."/>
            <person name="Baquero D.P."/>
            <person name="Su Z."/>
            <person name="Beltran L.C."/>
            <person name="Prangishvili D."/>
            <person name="Krupovic M."/>
            <person name="Egelman E.H."/>
        </authorList>
    </citation>
    <scope>NUCLEOTIDE SEQUENCE [LARGE SCALE GENOMIC DNA]</scope>
    <source>
        <strain evidence="11 12">2GA</strain>
    </source>
</reference>
<keyword evidence="4 10" id="KW-0812">Transmembrane</keyword>
<dbReference type="Pfam" id="PF00344">
    <property type="entry name" value="SecY"/>
    <property type="match status" value="1"/>
</dbReference>
<comment type="similarity">
    <text evidence="2 9">Belongs to the SecY/SEC61-alpha family.</text>
</comment>
<keyword evidence="8 10" id="KW-0472">Membrane</keyword>
<dbReference type="Proteomes" id="UP000554766">
    <property type="component" value="Unassembled WGS sequence"/>
</dbReference>
<organism evidence="11 12">
    <name type="scientific">Pyrobaculum arsenaticum</name>
    <dbReference type="NCBI Taxonomy" id="121277"/>
    <lineage>
        <taxon>Archaea</taxon>
        <taxon>Thermoproteota</taxon>
        <taxon>Thermoprotei</taxon>
        <taxon>Thermoproteales</taxon>
        <taxon>Thermoproteaceae</taxon>
        <taxon>Pyrobaculum</taxon>
    </lineage>
</organism>
<evidence type="ECO:0000313" key="11">
    <source>
        <dbReference type="EMBL" id="NYR16610.1"/>
    </source>
</evidence>
<dbReference type="SUPFAM" id="SSF103491">
    <property type="entry name" value="Preprotein translocase SecY subunit"/>
    <property type="match status" value="1"/>
</dbReference>
<accession>A0A7L4PGA5</accession>
<evidence type="ECO:0000256" key="8">
    <source>
        <dbReference type="ARBA" id="ARBA00023136"/>
    </source>
</evidence>
<feature type="transmembrane region" description="Helical" evidence="10">
    <location>
        <begin position="284"/>
        <end position="311"/>
    </location>
</feature>
<feature type="transmembrane region" description="Helical" evidence="10">
    <location>
        <begin position="426"/>
        <end position="446"/>
    </location>
</feature>
<evidence type="ECO:0000256" key="9">
    <source>
        <dbReference type="RuleBase" id="RU004349"/>
    </source>
</evidence>
<dbReference type="NCBIfam" id="NF006341">
    <property type="entry name" value="PRK08568.1-5"/>
    <property type="match status" value="1"/>
</dbReference>
<evidence type="ECO:0000256" key="10">
    <source>
        <dbReference type="SAM" id="Phobius"/>
    </source>
</evidence>
<dbReference type="RefSeq" id="WP_011901330.1">
    <property type="nucleotide sequence ID" value="NZ_JAAVJF010000006.1"/>
</dbReference>
<evidence type="ECO:0000256" key="4">
    <source>
        <dbReference type="ARBA" id="ARBA00022692"/>
    </source>
</evidence>
<keyword evidence="3" id="KW-0813">Transport</keyword>
<dbReference type="GO" id="GO:0016020">
    <property type="term" value="C:membrane"/>
    <property type="evidence" value="ECO:0007669"/>
    <property type="project" value="UniProtKB-SubCell"/>
</dbReference>
<gene>
    <name evidence="11" type="primary">secY</name>
    <name evidence="11" type="ORF">HC235_11885</name>
</gene>
<feature type="transmembrane region" description="Helical" evidence="10">
    <location>
        <begin position="243"/>
        <end position="263"/>
    </location>
</feature>
<feature type="transmembrane region" description="Helical" evidence="10">
    <location>
        <begin position="79"/>
        <end position="98"/>
    </location>
</feature>
<feature type="transmembrane region" description="Helical" evidence="10">
    <location>
        <begin position="110"/>
        <end position="129"/>
    </location>
</feature>
<dbReference type="PIRSF" id="PIRSF004557">
    <property type="entry name" value="SecY"/>
    <property type="match status" value="1"/>
</dbReference>
<evidence type="ECO:0000256" key="6">
    <source>
        <dbReference type="ARBA" id="ARBA00022989"/>
    </source>
</evidence>
<dbReference type="AlphaFoldDB" id="A0A7L4PGA5"/>
<feature type="transmembrane region" description="Helical" evidence="10">
    <location>
        <begin position="342"/>
        <end position="364"/>
    </location>
</feature>
<proteinExistence type="inferred from homology"/>
<comment type="subcellular location">
    <subcellularLocation>
        <location evidence="1">Membrane</location>
        <topology evidence="1">Multi-pass membrane protein</topology>
    </subcellularLocation>
</comment>
<dbReference type="GeneID" id="5055749"/>
<comment type="caution">
    <text evidence="11">The sequence shown here is derived from an EMBL/GenBank/DDBJ whole genome shotgun (WGS) entry which is preliminary data.</text>
</comment>
<sequence length="465" mass="51007">MDFLTFIPTVTRPTRRLPLSKRLFWTAVVATVYILMTITPLYGIQRGQQQATQPGQQLLSIIFGTAYGTLAHLGIGPIVIAGILLEVFAFSGILNLDLNKREDRLKFTLLLKWAALGIAAIEATAYVLGGQFGTVTPVGGVLIIAQLLLATIIIMLLDDLMSKGWGIGSAISLIIFLGVTRQLFLSLFSWDVAVDNQDQPHVVGLIPALAAAIYDFITRGDATQLIGLINRGVVLKGQTSLTYLPDFVGLISTILLLYVLLYLEMMKVNIPVTAGQYRGIKFTIPLRFVYVSVLPIIFTTYSLLLVGQLLLPFYNPEPGTGNPVVNTIIHVIFLPHRFFHDIPALVLHYLIYVALAIAFAWVWVQLAGLSAEDQAKQFAQSQLHIPGFRQSEKIFAKILERPINALTIISGFIAGSFAALGNILGVWGSGAGLILLVEIGLQYYALVMREQIMEMYPGLKQVIGQ</sequence>
<dbReference type="InterPro" id="IPR002208">
    <property type="entry name" value="SecY/SEC61-alpha"/>
</dbReference>
<dbReference type="PROSITE" id="PS00755">
    <property type="entry name" value="SECY_1"/>
    <property type="match status" value="1"/>
</dbReference>
<evidence type="ECO:0000256" key="1">
    <source>
        <dbReference type="ARBA" id="ARBA00004141"/>
    </source>
</evidence>
<keyword evidence="7" id="KW-0811">Translocation</keyword>